<organism evidence="1 2">
    <name type="scientific">Thermoflexibacter ruber</name>
    <dbReference type="NCBI Taxonomy" id="1003"/>
    <lineage>
        <taxon>Bacteria</taxon>
        <taxon>Pseudomonadati</taxon>
        <taxon>Bacteroidota</taxon>
        <taxon>Cytophagia</taxon>
        <taxon>Cytophagales</taxon>
        <taxon>Thermoflexibacteraceae</taxon>
        <taxon>Thermoflexibacter</taxon>
    </lineage>
</organism>
<evidence type="ECO:0000313" key="1">
    <source>
        <dbReference type="EMBL" id="SFF15738.1"/>
    </source>
</evidence>
<accession>A0A1I2GEV2</accession>
<evidence type="ECO:0000313" key="2">
    <source>
        <dbReference type="Proteomes" id="UP000199513"/>
    </source>
</evidence>
<dbReference type="Proteomes" id="UP000199513">
    <property type="component" value="Unassembled WGS sequence"/>
</dbReference>
<dbReference type="RefSeq" id="WP_143090892.1">
    <property type="nucleotide sequence ID" value="NZ_FONY01000018.1"/>
</dbReference>
<dbReference type="EMBL" id="FONY01000018">
    <property type="protein sequence ID" value="SFF15738.1"/>
    <property type="molecule type" value="Genomic_DNA"/>
</dbReference>
<protein>
    <submittedName>
        <fullName evidence="1">Uncharacterized protein</fullName>
    </submittedName>
</protein>
<dbReference type="OrthoDB" id="1100725at2"/>
<dbReference type="STRING" id="1003.SAMN04488541_10189"/>
<reference evidence="2" key="1">
    <citation type="submission" date="2016-10" db="EMBL/GenBank/DDBJ databases">
        <authorList>
            <person name="Varghese N."/>
            <person name="Submissions S."/>
        </authorList>
    </citation>
    <scope>NUCLEOTIDE SEQUENCE [LARGE SCALE GENOMIC DNA]</scope>
    <source>
        <strain>GEY</strain>
        <strain evidence="2">DSM 9560</strain>
    </source>
</reference>
<name>A0A1I2GEV2_9BACT</name>
<dbReference type="AlphaFoldDB" id="A0A1I2GEV2"/>
<keyword evidence="2" id="KW-1185">Reference proteome</keyword>
<gene>
    <name evidence="1" type="ORF">SAMN04488541_10189</name>
</gene>
<proteinExistence type="predicted"/>
<sequence length="356" mass="41734">MRKVNISEINDYSRRFARVICDKFFRLNAAINGKQIVELCENRQINLFVIKTIYIKWQEEANNIRSPYFDYSAPEVMQAMTALMNVLSRYISIKRETFEPILANAVVDTLLLTISPLDYYTKEFSAMGKQIDVALQVKTIAKYFKVHRTLFDHILAQLEREGSIVKTDRAIALVAILLNQKSMLDNKELILQTFDKVIPLNYSQLFVSEQENPFFANNLEETTFDISPLKFDLNFKEESKSNVTSSYSRPIAEEKPIVEEKFSPLSNPELARSIMEKSKHQSIKEIIPFEKRSGFTRVLFNGNIGEFEEALEMIDRCPNYHEAIMFIKDRYFRKYSWDLEKDEVKEFYEMVAEKFD</sequence>